<dbReference type="SUPFAM" id="SSF53098">
    <property type="entry name" value="Ribonuclease H-like"/>
    <property type="match status" value="1"/>
</dbReference>
<evidence type="ECO:0000313" key="1">
    <source>
        <dbReference type="EMBL" id="KAF0033549.1"/>
    </source>
</evidence>
<protein>
    <submittedName>
        <fullName evidence="1">Uncharacterized protein</fullName>
    </submittedName>
</protein>
<dbReference type="InterPro" id="IPR012337">
    <property type="entry name" value="RNaseH-like_sf"/>
</dbReference>
<accession>A0A6A4SLQ3</accession>
<sequence length="179" mass="20880">MEKARNVEETKVIPRQLSALTLYRCEQSVLDYCHAHLSLQLNVGMEPKTQELGGRSLARAATLDVSTQWNSLYLMLERFLEQYSAVQTANLDQRLRKNMEKDRLARCEDFRKAEDFINLMRLLYISTLCVSTEKNPTFGQILPILKKLERHFTVVEGEPVFVSNLKKQVWANLSKRFRK</sequence>
<dbReference type="Proteomes" id="UP000438429">
    <property type="component" value="Unassembled WGS sequence"/>
</dbReference>
<evidence type="ECO:0000313" key="2">
    <source>
        <dbReference type="Proteomes" id="UP000438429"/>
    </source>
</evidence>
<name>A0A6A4SLQ3_SCOMX</name>
<proteinExistence type="predicted"/>
<dbReference type="AlphaFoldDB" id="A0A6A4SLQ3"/>
<dbReference type="EMBL" id="VEVO01000012">
    <property type="protein sequence ID" value="KAF0033549.1"/>
    <property type="molecule type" value="Genomic_DNA"/>
</dbReference>
<organism evidence="1 2">
    <name type="scientific">Scophthalmus maximus</name>
    <name type="common">Turbot</name>
    <name type="synonym">Psetta maxima</name>
    <dbReference type="NCBI Taxonomy" id="52904"/>
    <lineage>
        <taxon>Eukaryota</taxon>
        <taxon>Metazoa</taxon>
        <taxon>Chordata</taxon>
        <taxon>Craniata</taxon>
        <taxon>Vertebrata</taxon>
        <taxon>Euteleostomi</taxon>
        <taxon>Actinopterygii</taxon>
        <taxon>Neopterygii</taxon>
        <taxon>Teleostei</taxon>
        <taxon>Neoteleostei</taxon>
        <taxon>Acanthomorphata</taxon>
        <taxon>Carangaria</taxon>
        <taxon>Pleuronectiformes</taxon>
        <taxon>Pleuronectoidei</taxon>
        <taxon>Scophthalmidae</taxon>
        <taxon>Scophthalmus</taxon>
    </lineage>
</organism>
<gene>
    <name evidence="1" type="ORF">F2P81_013615</name>
</gene>
<reference evidence="1 2" key="1">
    <citation type="submission" date="2019-06" db="EMBL/GenBank/DDBJ databases">
        <title>Draft genomes of female and male turbot (Scophthalmus maximus).</title>
        <authorList>
            <person name="Xu H."/>
            <person name="Xu X.-W."/>
            <person name="Shao C."/>
            <person name="Chen S."/>
        </authorList>
    </citation>
    <scope>NUCLEOTIDE SEQUENCE [LARGE SCALE GENOMIC DNA]</scope>
    <source>
        <strain evidence="1">Ysfricsl-2016a</strain>
        <tissue evidence="1">Blood</tissue>
    </source>
</reference>
<comment type="caution">
    <text evidence="1">The sequence shown here is derived from an EMBL/GenBank/DDBJ whole genome shotgun (WGS) entry which is preliminary data.</text>
</comment>